<comment type="caution">
    <text evidence="1">The sequence shown here is derived from an EMBL/GenBank/DDBJ whole genome shotgun (WGS) entry which is preliminary data.</text>
</comment>
<reference evidence="1 2" key="1">
    <citation type="submission" date="2019-12" db="EMBL/GenBank/DDBJ databases">
        <title>The draft genomic sequence of strain Chitinophaga oryziterrae JCM 16595.</title>
        <authorList>
            <person name="Zhang X."/>
        </authorList>
    </citation>
    <scope>NUCLEOTIDE SEQUENCE [LARGE SCALE GENOMIC DNA]</scope>
    <source>
        <strain evidence="1 2">JCM 16595</strain>
    </source>
</reference>
<sequence length="483" mass="54037">MRKIYTVATLLLIMAAGCKKFEDFQTDPNKSTTATPDLLLNTVEQNAFSVLDLSAALATRQMVFTNSVSNEQYYGWTRATFNTYSNLRQVVKMEQEANRLGKPEYLPLVKFFKAWYFLKLTNTFGDVPYTEALKGDGGVSSPVYDKQEDIFIAILKDLDDANAAITSSTAAVQGDIVFGGKMIKWKQLINSLSLRVLMSLSLKESNTTLNIKAKFANIVNNPDTYPLMTGNADAGQLTFYDLQGNRYTHYNDNDLQTAYYMEETFIDLLKGLKDPRLFTFAEKAPKYSSLPDNDFSAYGGVKGSAPISENNDRVVAGEASKIKSRYFNNPVNEPSVALGYPELQFILAEGVIRGWTGGNAADYYNKGVTASMQFYGISQTAIDAYLTLNPYPVTNSLQTVMTQKYLSSFLSGGWQMFYEQRRTGMPVFDVSGAGVLNNKKIPVRWMYPETELQNNQQHVNEAISRQYSAGDDINALMWLLKAE</sequence>
<dbReference type="Proteomes" id="UP000468388">
    <property type="component" value="Unassembled WGS sequence"/>
</dbReference>
<evidence type="ECO:0000313" key="2">
    <source>
        <dbReference type="Proteomes" id="UP000468388"/>
    </source>
</evidence>
<keyword evidence="1" id="KW-0449">Lipoprotein</keyword>
<keyword evidence="2" id="KW-1185">Reference proteome</keyword>
<protein>
    <submittedName>
        <fullName evidence="1">SusD/RagB family nutrient-binding outer membrane lipoprotein</fullName>
    </submittedName>
</protein>
<dbReference type="EMBL" id="WRXO01000001">
    <property type="protein sequence ID" value="MVT39484.1"/>
    <property type="molecule type" value="Genomic_DNA"/>
</dbReference>
<dbReference type="SUPFAM" id="SSF48452">
    <property type="entry name" value="TPR-like"/>
    <property type="match status" value="1"/>
</dbReference>
<accession>A0A6N8J3H5</accession>
<gene>
    <name evidence="1" type="ORF">GO495_02695</name>
</gene>
<evidence type="ECO:0000313" key="1">
    <source>
        <dbReference type="EMBL" id="MVT39484.1"/>
    </source>
</evidence>
<dbReference type="InterPro" id="IPR041662">
    <property type="entry name" value="SusD-like_2"/>
</dbReference>
<dbReference type="AlphaFoldDB" id="A0A6N8J3H5"/>
<dbReference type="OrthoDB" id="9766256at2"/>
<dbReference type="RefSeq" id="WP_157298158.1">
    <property type="nucleotide sequence ID" value="NZ_BAAAZB010000005.1"/>
</dbReference>
<dbReference type="Gene3D" id="1.25.40.390">
    <property type="match status" value="1"/>
</dbReference>
<organism evidence="1 2">
    <name type="scientific">Chitinophaga oryziterrae</name>
    <dbReference type="NCBI Taxonomy" id="1031224"/>
    <lineage>
        <taxon>Bacteria</taxon>
        <taxon>Pseudomonadati</taxon>
        <taxon>Bacteroidota</taxon>
        <taxon>Chitinophagia</taxon>
        <taxon>Chitinophagales</taxon>
        <taxon>Chitinophagaceae</taxon>
        <taxon>Chitinophaga</taxon>
    </lineage>
</organism>
<dbReference type="PROSITE" id="PS51257">
    <property type="entry name" value="PROKAR_LIPOPROTEIN"/>
    <property type="match status" value="1"/>
</dbReference>
<dbReference type="Pfam" id="PF12771">
    <property type="entry name" value="SusD-like_2"/>
    <property type="match status" value="1"/>
</dbReference>
<name>A0A6N8J3H5_9BACT</name>
<dbReference type="InterPro" id="IPR011990">
    <property type="entry name" value="TPR-like_helical_dom_sf"/>
</dbReference>
<proteinExistence type="predicted"/>